<dbReference type="AlphaFoldDB" id="A0A8J8P5C2"/>
<feature type="transmembrane region" description="Helical" evidence="1">
    <location>
        <begin position="117"/>
        <end position="138"/>
    </location>
</feature>
<dbReference type="EMBL" id="RRYP01000379">
    <property type="protein sequence ID" value="TNV87533.1"/>
    <property type="molecule type" value="Genomic_DNA"/>
</dbReference>
<comment type="caution">
    <text evidence="2">The sequence shown here is derived from an EMBL/GenBank/DDBJ whole genome shotgun (WGS) entry which is preliminary data.</text>
</comment>
<evidence type="ECO:0000313" key="3">
    <source>
        <dbReference type="Proteomes" id="UP000785679"/>
    </source>
</evidence>
<protein>
    <submittedName>
        <fullName evidence="2">Uncharacterized protein</fullName>
    </submittedName>
</protein>
<keyword evidence="1" id="KW-0812">Transmembrane</keyword>
<proteinExistence type="predicted"/>
<keyword evidence="1" id="KW-1133">Transmembrane helix</keyword>
<evidence type="ECO:0000313" key="2">
    <source>
        <dbReference type="EMBL" id="TNV87533.1"/>
    </source>
</evidence>
<dbReference type="Proteomes" id="UP000785679">
    <property type="component" value="Unassembled WGS sequence"/>
</dbReference>
<reference evidence="2" key="1">
    <citation type="submission" date="2019-06" db="EMBL/GenBank/DDBJ databases">
        <authorList>
            <person name="Zheng W."/>
        </authorList>
    </citation>
    <scope>NUCLEOTIDE SEQUENCE</scope>
    <source>
        <strain evidence="2">QDHG01</strain>
    </source>
</reference>
<accession>A0A8J8P5C2</accession>
<gene>
    <name evidence="2" type="ORF">FGO68_gene3996</name>
</gene>
<organism evidence="2 3">
    <name type="scientific">Halteria grandinella</name>
    <dbReference type="NCBI Taxonomy" id="5974"/>
    <lineage>
        <taxon>Eukaryota</taxon>
        <taxon>Sar</taxon>
        <taxon>Alveolata</taxon>
        <taxon>Ciliophora</taxon>
        <taxon>Intramacronucleata</taxon>
        <taxon>Spirotrichea</taxon>
        <taxon>Stichotrichia</taxon>
        <taxon>Sporadotrichida</taxon>
        <taxon>Halteriidae</taxon>
        <taxon>Halteria</taxon>
    </lineage>
</organism>
<feature type="transmembrane region" description="Helical" evidence="1">
    <location>
        <begin position="35"/>
        <end position="55"/>
    </location>
</feature>
<feature type="transmembrane region" description="Helical" evidence="1">
    <location>
        <begin position="76"/>
        <end position="105"/>
    </location>
</feature>
<evidence type="ECO:0000256" key="1">
    <source>
        <dbReference type="SAM" id="Phobius"/>
    </source>
</evidence>
<keyword evidence="1" id="KW-0472">Membrane</keyword>
<keyword evidence="3" id="KW-1185">Reference proteome</keyword>
<name>A0A8J8P5C2_HALGN</name>
<sequence length="170" mass="18856">MLIEQLVLALLVYCRLANQNGLKLSDESLYGDSSTKMYIAVALVGLTAMLQIRLIMCYKEVQGSKADEIIQSGSRLFLGIVAAISAAYHQIFAIFLQILIALAYFQSIHSNQESNGGAILLTICATILQLQLFVLAYIDKTFINLQFPSRHFTTASAQNQPFILNYMPTL</sequence>